<keyword evidence="2" id="KW-0233">DNA recombination</keyword>
<evidence type="ECO:0000313" key="4">
    <source>
        <dbReference type="EMBL" id="CBL34100.1"/>
    </source>
</evidence>
<evidence type="ECO:0000256" key="2">
    <source>
        <dbReference type="ARBA" id="ARBA00023172"/>
    </source>
</evidence>
<dbReference type="Pfam" id="PF00589">
    <property type="entry name" value="Phage_integrase"/>
    <property type="match status" value="1"/>
</dbReference>
<dbReference type="HOGENOM" id="CLU_027562_9_6_9"/>
<dbReference type="KEGG" id="esr:ES1_10640"/>
<accession>D4MK17</accession>
<dbReference type="InterPro" id="IPR010998">
    <property type="entry name" value="Integrase_recombinase_N"/>
</dbReference>
<dbReference type="InterPro" id="IPR002104">
    <property type="entry name" value="Integrase_catalytic"/>
</dbReference>
<evidence type="ECO:0000259" key="3">
    <source>
        <dbReference type="PROSITE" id="PS51898"/>
    </source>
</evidence>
<reference evidence="4 5" key="2">
    <citation type="submission" date="2010-03" db="EMBL/GenBank/DDBJ databases">
        <authorList>
            <person name="Pajon A."/>
        </authorList>
    </citation>
    <scope>NUCLEOTIDE SEQUENCE [LARGE SCALE GENOMIC DNA]</scope>
    <source>
        <strain evidence="4 5">V10Sc8a</strain>
    </source>
</reference>
<gene>
    <name evidence="4" type="ORF">ES1_10640</name>
</gene>
<dbReference type="Gene3D" id="1.10.443.10">
    <property type="entry name" value="Intergrase catalytic core"/>
    <property type="match status" value="1"/>
</dbReference>
<organism evidence="4 5">
    <name type="scientific">[Eubacterium] siraeum V10Sc8a</name>
    <dbReference type="NCBI Taxonomy" id="717961"/>
    <lineage>
        <taxon>Bacteria</taxon>
        <taxon>Bacillati</taxon>
        <taxon>Bacillota</taxon>
        <taxon>Clostridia</taxon>
        <taxon>Eubacteriales</taxon>
        <taxon>Oscillospiraceae</taxon>
        <taxon>Oscillospiraceae incertae sedis</taxon>
    </lineage>
</organism>
<evidence type="ECO:0000313" key="5">
    <source>
        <dbReference type="Proteomes" id="UP000007050"/>
    </source>
</evidence>
<dbReference type="PATRIC" id="fig|717961.3.peg.1162"/>
<keyword evidence="1" id="KW-0238">DNA-binding</keyword>
<dbReference type="CDD" id="cd01189">
    <property type="entry name" value="INT_ICEBs1_C_like"/>
    <property type="match status" value="1"/>
</dbReference>
<evidence type="ECO:0000256" key="1">
    <source>
        <dbReference type="ARBA" id="ARBA00023125"/>
    </source>
</evidence>
<name>D4MK17_9FIRM</name>
<dbReference type="SUPFAM" id="SSF56349">
    <property type="entry name" value="DNA breaking-rejoining enzymes"/>
    <property type="match status" value="1"/>
</dbReference>
<dbReference type="InterPro" id="IPR013762">
    <property type="entry name" value="Integrase-like_cat_sf"/>
</dbReference>
<dbReference type="GO" id="GO:0003677">
    <property type="term" value="F:DNA binding"/>
    <property type="evidence" value="ECO:0007669"/>
    <property type="project" value="UniProtKB-KW"/>
</dbReference>
<dbReference type="Proteomes" id="UP000007050">
    <property type="component" value="Chromosome"/>
</dbReference>
<dbReference type="GO" id="GO:0015074">
    <property type="term" value="P:DNA integration"/>
    <property type="evidence" value="ECO:0007669"/>
    <property type="project" value="InterPro"/>
</dbReference>
<reference evidence="4 5" key="1">
    <citation type="submission" date="2010-03" db="EMBL/GenBank/DDBJ databases">
        <title>The genome sequence of Eubacterium siraeum V10Sc8a.</title>
        <authorList>
            <consortium name="metaHIT consortium -- http://www.metahit.eu/"/>
            <person name="Pajon A."/>
            <person name="Turner K."/>
            <person name="Parkhill J."/>
            <person name="Duncan S."/>
            <person name="Flint H."/>
        </authorList>
    </citation>
    <scope>NUCLEOTIDE SEQUENCE [LARGE SCALE GENOMIC DNA]</scope>
    <source>
        <strain evidence="4 5">V10Sc8a</strain>
    </source>
</reference>
<dbReference type="BioCyc" id="ESIR717961:G136L-866-MONOMER"/>
<protein>
    <submittedName>
        <fullName evidence="4">Phage integrase family</fullName>
    </submittedName>
</protein>
<dbReference type="Gene3D" id="1.10.150.130">
    <property type="match status" value="1"/>
</dbReference>
<feature type="domain" description="Tyr recombinase" evidence="3">
    <location>
        <begin position="97"/>
        <end position="279"/>
    </location>
</feature>
<dbReference type="InterPro" id="IPR011010">
    <property type="entry name" value="DNA_brk_join_enz"/>
</dbReference>
<dbReference type="EMBL" id="FP929059">
    <property type="protein sequence ID" value="CBL34100.1"/>
    <property type="molecule type" value="Genomic_DNA"/>
</dbReference>
<dbReference type="PROSITE" id="PS51898">
    <property type="entry name" value="TYR_RECOMBINASE"/>
    <property type="match status" value="1"/>
</dbReference>
<proteinExistence type="predicted"/>
<dbReference type="AlphaFoldDB" id="D4MK17"/>
<sequence length="291" mass="33199">MTVSEAIDRYIKSKYTVLSPSTVNGYIIIRRNQLQNLMSVNLTDITSELYQSAINRDMLKYSSKSISNAVGLVNAAVKMFAPEIQSKLFVTKPQKTKASFYIPEEDEIDIIYSRIKKLKPILIKPFLLASQCGLRPSEIAALSGESICKGHIEIKSAIVLDHKGKPVRKAPKTYAGYRSIPISNQMEQVLLENINNRKQSLCGGILAKEISDKWRNFFNANTDLYYFKFYALRHYYASKCLLMGIPQKYIAELMGHSSTDMIEKVYQHVFPSAMQKYKLLLARSMDTIFDY</sequence>
<dbReference type="GO" id="GO:0006310">
    <property type="term" value="P:DNA recombination"/>
    <property type="evidence" value="ECO:0007669"/>
    <property type="project" value="UniProtKB-KW"/>
</dbReference>